<keyword evidence="2" id="KW-1185">Reference proteome</keyword>
<organism evidence="1 2">
    <name type="scientific">Corynascus novoguineensis</name>
    <dbReference type="NCBI Taxonomy" id="1126955"/>
    <lineage>
        <taxon>Eukaryota</taxon>
        <taxon>Fungi</taxon>
        <taxon>Dikarya</taxon>
        <taxon>Ascomycota</taxon>
        <taxon>Pezizomycotina</taxon>
        <taxon>Sordariomycetes</taxon>
        <taxon>Sordariomycetidae</taxon>
        <taxon>Sordariales</taxon>
        <taxon>Chaetomiaceae</taxon>
        <taxon>Corynascus</taxon>
    </lineage>
</organism>
<dbReference type="Proteomes" id="UP001303647">
    <property type="component" value="Unassembled WGS sequence"/>
</dbReference>
<reference evidence="1" key="1">
    <citation type="journal article" date="2023" name="Mol. Phylogenet. Evol.">
        <title>Genome-scale phylogeny and comparative genomics of the fungal order Sordariales.</title>
        <authorList>
            <person name="Hensen N."/>
            <person name="Bonometti L."/>
            <person name="Westerberg I."/>
            <person name="Brannstrom I.O."/>
            <person name="Guillou S."/>
            <person name="Cros-Aarteil S."/>
            <person name="Calhoun S."/>
            <person name="Haridas S."/>
            <person name="Kuo A."/>
            <person name="Mondo S."/>
            <person name="Pangilinan J."/>
            <person name="Riley R."/>
            <person name="LaButti K."/>
            <person name="Andreopoulos B."/>
            <person name="Lipzen A."/>
            <person name="Chen C."/>
            <person name="Yan M."/>
            <person name="Daum C."/>
            <person name="Ng V."/>
            <person name="Clum A."/>
            <person name="Steindorff A."/>
            <person name="Ohm R.A."/>
            <person name="Martin F."/>
            <person name="Silar P."/>
            <person name="Natvig D.O."/>
            <person name="Lalanne C."/>
            <person name="Gautier V."/>
            <person name="Ament-Velasquez S.L."/>
            <person name="Kruys A."/>
            <person name="Hutchinson M.I."/>
            <person name="Powell A.J."/>
            <person name="Barry K."/>
            <person name="Miller A.N."/>
            <person name="Grigoriev I.V."/>
            <person name="Debuchy R."/>
            <person name="Gladieux P."/>
            <person name="Hiltunen Thoren M."/>
            <person name="Johannesson H."/>
        </authorList>
    </citation>
    <scope>NUCLEOTIDE SEQUENCE</scope>
    <source>
        <strain evidence="1">CBS 359.72</strain>
    </source>
</reference>
<proteinExistence type="predicted"/>
<dbReference type="AlphaFoldDB" id="A0AAN7CLH8"/>
<reference evidence="1" key="2">
    <citation type="submission" date="2023-05" db="EMBL/GenBank/DDBJ databases">
        <authorList>
            <consortium name="Lawrence Berkeley National Laboratory"/>
            <person name="Steindorff A."/>
            <person name="Hensen N."/>
            <person name="Bonometti L."/>
            <person name="Westerberg I."/>
            <person name="Brannstrom I.O."/>
            <person name="Guillou S."/>
            <person name="Cros-Aarteil S."/>
            <person name="Calhoun S."/>
            <person name="Haridas S."/>
            <person name="Kuo A."/>
            <person name="Mondo S."/>
            <person name="Pangilinan J."/>
            <person name="Riley R."/>
            <person name="Labutti K."/>
            <person name="Andreopoulos B."/>
            <person name="Lipzen A."/>
            <person name="Chen C."/>
            <person name="Yanf M."/>
            <person name="Daum C."/>
            <person name="Ng V."/>
            <person name="Clum A."/>
            <person name="Ohm R."/>
            <person name="Martin F."/>
            <person name="Silar P."/>
            <person name="Natvig D."/>
            <person name="Lalanne C."/>
            <person name="Gautier V."/>
            <person name="Ament-Velasquez S.L."/>
            <person name="Kruys A."/>
            <person name="Hutchinson M.I."/>
            <person name="Powell A.J."/>
            <person name="Barry K."/>
            <person name="Miller A.N."/>
            <person name="Grigoriev I.V."/>
            <person name="Debuchy R."/>
            <person name="Gladieux P."/>
            <person name="Thoren M.H."/>
            <person name="Johannesson H."/>
        </authorList>
    </citation>
    <scope>NUCLEOTIDE SEQUENCE</scope>
    <source>
        <strain evidence="1">CBS 359.72</strain>
    </source>
</reference>
<comment type="caution">
    <text evidence="1">The sequence shown here is derived from an EMBL/GenBank/DDBJ whole genome shotgun (WGS) entry which is preliminary data.</text>
</comment>
<evidence type="ECO:0000313" key="2">
    <source>
        <dbReference type="Proteomes" id="UP001303647"/>
    </source>
</evidence>
<protein>
    <submittedName>
        <fullName evidence="1">Uncharacterized protein</fullName>
    </submittedName>
</protein>
<evidence type="ECO:0000313" key="1">
    <source>
        <dbReference type="EMBL" id="KAK4243262.1"/>
    </source>
</evidence>
<accession>A0AAN7CLH8</accession>
<dbReference type="EMBL" id="MU857841">
    <property type="protein sequence ID" value="KAK4243262.1"/>
    <property type="molecule type" value="Genomic_DNA"/>
</dbReference>
<sequence length="183" mass="20398">MVILRDLLLQPALPAGTATFQTLPGAGEPTLSQKNWTEAYHEVRRPALTLHENPNLDTINTVFGDEDALDAQLLNRDVNPLNGTIEWFQKEGDSVRTFYTHVSHPIQLAFQTAHGTPFIVQRSESGPLGSTQVSQTIDFTWGHGACCLMIGELKKHKMINPARWKGDMQADNNRVRLGKELRG</sequence>
<gene>
    <name evidence="1" type="ORF">C7999DRAFT_18374</name>
</gene>
<name>A0AAN7CLH8_9PEZI</name>